<dbReference type="EMBL" id="JAODUP010000184">
    <property type="protein sequence ID" value="KAK2157793.1"/>
    <property type="molecule type" value="Genomic_DNA"/>
</dbReference>
<comment type="caution">
    <text evidence="7">The sequence shown here is derived from an EMBL/GenBank/DDBJ whole genome shotgun (WGS) entry which is preliminary data.</text>
</comment>
<keyword evidence="8" id="KW-1185">Reference proteome</keyword>
<dbReference type="PROSITE" id="PS50157">
    <property type="entry name" value="ZINC_FINGER_C2H2_2"/>
    <property type="match status" value="5"/>
</dbReference>
<dbReference type="SMART" id="SM00355">
    <property type="entry name" value="ZnF_C2H2"/>
    <property type="match status" value="5"/>
</dbReference>
<keyword evidence="2" id="KW-0677">Repeat</keyword>
<name>A0AAD9N6Y9_9ANNE</name>
<dbReference type="GO" id="GO:0000981">
    <property type="term" value="F:DNA-binding transcription factor activity, RNA polymerase II-specific"/>
    <property type="evidence" value="ECO:0007669"/>
    <property type="project" value="TreeGrafter"/>
</dbReference>
<feature type="domain" description="C2H2-type" evidence="6">
    <location>
        <begin position="439"/>
        <end position="467"/>
    </location>
</feature>
<evidence type="ECO:0000256" key="5">
    <source>
        <dbReference type="PROSITE-ProRule" id="PRU00042"/>
    </source>
</evidence>
<feature type="domain" description="C2H2-type" evidence="6">
    <location>
        <begin position="342"/>
        <end position="375"/>
    </location>
</feature>
<evidence type="ECO:0000256" key="1">
    <source>
        <dbReference type="ARBA" id="ARBA00022723"/>
    </source>
</evidence>
<dbReference type="Pfam" id="PF00096">
    <property type="entry name" value="zf-C2H2"/>
    <property type="match status" value="3"/>
</dbReference>
<evidence type="ECO:0000256" key="3">
    <source>
        <dbReference type="ARBA" id="ARBA00022771"/>
    </source>
</evidence>
<feature type="domain" description="C2H2-type" evidence="6">
    <location>
        <begin position="467"/>
        <end position="494"/>
    </location>
</feature>
<evidence type="ECO:0000313" key="8">
    <source>
        <dbReference type="Proteomes" id="UP001208570"/>
    </source>
</evidence>
<evidence type="ECO:0000313" key="7">
    <source>
        <dbReference type="EMBL" id="KAK2157793.1"/>
    </source>
</evidence>
<proteinExistence type="predicted"/>
<feature type="domain" description="C2H2-type" evidence="6">
    <location>
        <begin position="314"/>
        <end position="341"/>
    </location>
</feature>
<gene>
    <name evidence="7" type="ORF">LSH36_184g02000</name>
</gene>
<feature type="domain" description="C2H2-type" evidence="6">
    <location>
        <begin position="286"/>
        <end position="313"/>
    </location>
</feature>
<dbReference type="PROSITE" id="PS00028">
    <property type="entry name" value="ZINC_FINGER_C2H2_1"/>
    <property type="match status" value="5"/>
</dbReference>
<dbReference type="InterPro" id="IPR036236">
    <property type="entry name" value="Znf_C2H2_sf"/>
</dbReference>
<keyword evidence="1" id="KW-0479">Metal-binding</keyword>
<keyword evidence="4" id="KW-0862">Zinc</keyword>
<evidence type="ECO:0000259" key="6">
    <source>
        <dbReference type="PROSITE" id="PS50157"/>
    </source>
</evidence>
<dbReference type="GO" id="GO:0000977">
    <property type="term" value="F:RNA polymerase II transcription regulatory region sequence-specific DNA binding"/>
    <property type="evidence" value="ECO:0007669"/>
    <property type="project" value="TreeGrafter"/>
</dbReference>
<dbReference type="Proteomes" id="UP001208570">
    <property type="component" value="Unassembled WGS sequence"/>
</dbReference>
<dbReference type="AlphaFoldDB" id="A0AAD9N6Y9"/>
<dbReference type="PANTHER" id="PTHR24409:SF295">
    <property type="entry name" value="AZ2-RELATED"/>
    <property type="match status" value="1"/>
</dbReference>
<dbReference type="GO" id="GO:0005634">
    <property type="term" value="C:nucleus"/>
    <property type="evidence" value="ECO:0007669"/>
    <property type="project" value="TreeGrafter"/>
</dbReference>
<dbReference type="SUPFAM" id="SSF57667">
    <property type="entry name" value="beta-beta-alpha zinc fingers"/>
    <property type="match status" value="2"/>
</dbReference>
<dbReference type="FunFam" id="3.30.160.60:FF:000624">
    <property type="entry name" value="zinc finger protein 697"/>
    <property type="match status" value="1"/>
</dbReference>
<evidence type="ECO:0000256" key="2">
    <source>
        <dbReference type="ARBA" id="ARBA00022737"/>
    </source>
</evidence>
<reference evidence="7" key="1">
    <citation type="journal article" date="2023" name="Mol. Biol. Evol.">
        <title>Third-Generation Sequencing Reveals the Adaptive Role of the Epigenome in Three Deep-Sea Polychaetes.</title>
        <authorList>
            <person name="Perez M."/>
            <person name="Aroh O."/>
            <person name="Sun Y."/>
            <person name="Lan Y."/>
            <person name="Juniper S.K."/>
            <person name="Young C.R."/>
            <person name="Angers B."/>
            <person name="Qian P.Y."/>
        </authorList>
    </citation>
    <scope>NUCLEOTIDE SEQUENCE</scope>
    <source>
        <strain evidence="7">P08H-3</strain>
    </source>
</reference>
<evidence type="ECO:0000256" key="4">
    <source>
        <dbReference type="ARBA" id="ARBA00022833"/>
    </source>
</evidence>
<organism evidence="7 8">
    <name type="scientific">Paralvinella palmiformis</name>
    <dbReference type="NCBI Taxonomy" id="53620"/>
    <lineage>
        <taxon>Eukaryota</taxon>
        <taxon>Metazoa</taxon>
        <taxon>Spiralia</taxon>
        <taxon>Lophotrochozoa</taxon>
        <taxon>Annelida</taxon>
        <taxon>Polychaeta</taxon>
        <taxon>Sedentaria</taxon>
        <taxon>Canalipalpata</taxon>
        <taxon>Terebellida</taxon>
        <taxon>Terebelliformia</taxon>
        <taxon>Alvinellidae</taxon>
        <taxon>Paralvinella</taxon>
    </lineage>
</organism>
<sequence>MRFLIAVHPVIYLNISVCVCVSKGWIKIISPDKALAMVPKADQERLKSLLKDTITLLCKNGLTFHNEFSIEAVIGITLDKDDVLLVSINEQIQSKEPVIETTSFCPKDIAQFSTAVTSTDSSPDKDGRQLKRKLGIKKNDELDNVNDDNYQSEPEFTKEPLEWQGHRVKQPKYEHKNERNPEGCGVGDVIFIKKEIDINLSKQTLDGRTNSNAENNISSLVGNDLHPIADQEGSALWEQTIAFNNSKLYTSHDGSHLTPEGADVSEQQNHIMDQQIWLNAGQQVSFLCRFCNKCFYNSTNLQKHENWHNGKYTSYCKVCGKGFMSVSALRGHMAIHTGVKEFKCSICGKDYAYKHALKSHIKKKHVTALHCSARENCGNRKSQLFLIFYPLTLCKRLDWCFNKEFQQQIYPSSSSVATKHGFIYSPPFTQKRNDNQRPFSCDICGQSFAQAHCVRRHVQSVHEKVRFFCPFCTHSCSRQDNLRHHVRTSHAGIS</sequence>
<protein>
    <recommendedName>
        <fullName evidence="6">C2H2-type domain-containing protein</fullName>
    </recommendedName>
</protein>
<keyword evidence="3 5" id="KW-0863">Zinc-finger</keyword>
<dbReference type="InterPro" id="IPR013087">
    <property type="entry name" value="Znf_C2H2_type"/>
</dbReference>
<dbReference type="Gene3D" id="3.30.160.60">
    <property type="entry name" value="Classic Zinc Finger"/>
    <property type="match status" value="4"/>
</dbReference>
<dbReference type="GO" id="GO:0008270">
    <property type="term" value="F:zinc ion binding"/>
    <property type="evidence" value="ECO:0007669"/>
    <property type="project" value="UniProtKB-KW"/>
</dbReference>
<accession>A0AAD9N6Y9</accession>
<dbReference type="PANTHER" id="PTHR24409">
    <property type="entry name" value="ZINC FINGER PROTEIN 142"/>
    <property type="match status" value="1"/>
</dbReference>